<evidence type="ECO:0000313" key="7">
    <source>
        <dbReference type="Proteomes" id="UP000289184"/>
    </source>
</evidence>
<evidence type="ECO:0000259" key="5">
    <source>
        <dbReference type="PROSITE" id="PS51078"/>
    </source>
</evidence>
<feature type="domain" description="IclR-ED" evidence="5">
    <location>
        <begin position="64"/>
        <end position="252"/>
    </location>
</feature>
<dbReference type="SMART" id="SM00346">
    <property type="entry name" value="HTH_ICLR"/>
    <property type="match status" value="1"/>
</dbReference>
<dbReference type="Gene3D" id="3.30.450.40">
    <property type="match status" value="1"/>
</dbReference>
<evidence type="ECO:0000256" key="3">
    <source>
        <dbReference type="ARBA" id="ARBA00023163"/>
    </source>
</evidence>
<sequence length="263" mass="28630">MSSSLARAFDVLDLFTLESPRLTSDDVSARLGYSRSMAYRYLKELCDAGLLASMAGGMYGLGPRIIELERLLALSDPLYLAGRAVLKGRRREDSAYLLQNLYDDKVLCIYKEGPDMLEHAGRRMVILRGRGQPFPLFQGSGSLALLASLPHHRIRQVYLRSAHEIAAAGLGQDWSEFRRTLAGIRKAGFAISHEQIAPGLGGVAVPILLDDGALVGSLAWTFPIELMHPDAEAQWARALAEVAAEIAREYVKQAGPEGGPAQA</sequence>
<dbReference type="Pfam" id="PF09339">
    <property type="entry name" value="HTH_IclR"/>
    <property type="match status" value="1"/>
</dbReference>
<dbReference type="InterPro" id="IPR005471">
    <property type="entry name" value="Tscrpt_reg_IclR_N"/>
</dbReference>
<dbReference type="PANTHER" id="PTHR30136">
    <property type="entry name" value="HELIX-TURN-HELIX TRANSCRIPTIONAL REGULATOR, ICLR FAMILY"/>
    <property type="match status" value="1"/>
</dbReference>
<dbReference type="InterPro" id="IPR036390">
    <property type="entry name" value="WH_DNA-bd_sf"/>
</dbReference>
<dbReference type="PANTHER" id="PTHR30136:SF24">
    <property type="entry name" value="HTH-TYPE TRANSCRIPTIONAL REPRESSOR ALLR"/>
    <property type="match status" value="1"/>
</dbReference>
<evidence type="ECO:0000256" key="2">
    <source>
        <dbReference type="ARBA" id="ARBA00023125"/>
    </source>
</evidence>
<dbReference type="Gene3D" id="1.10.10.10">
    <property type="entry name" value="Winged helix-like DNA-binding domain superfamily/Winged helix DNA-binding domain"/>
    <property type="match status" value="1"/>
</dbReference>
<evidence type="ECO:0000256" key="1">
    <source>
        <dbReference type="ARBA" id="ARBA00023015"/>
    </source>
</evidence>
<dbReference type="InterPro" id="IPR029016">
    <property type="entry name" value="GAF-like_dom_sf"/>
</dbReference>
<dbReference type="GO" id="GO:0003677">
    <property type="term" value="F:DNA binding"/>
    <property type="evidence" value="ECO:0007669"/>
    <property type="project" value="UniProtKB-KW"/>
</dbReference>
<dbReference type="AlphaFoldDB" id="A0A446CHS4"/>
<keyword evidence="1" id="KW-0805">Transcription regulation</keyword>
<reference evidence="6 7" key="1">
    <citation type="submission" date="2018-07" db="EMBL/GenBank/DDBJ databases">
        <authorList>
            <person name="Peeters C."/>
        </authorList>
    </citation>
    <scope>NUCLEOTIDE SEQUENCE [LARGE SCALE GENOMIC DNA]</scope>
    <source>
        <strain evidence="6 7">LMG 3411</strain>
    </source>
</reference>
<gene>
    <name evidence="6" type="ORF">AGI3411_03119</name>
</gene>
<dbReference type="Proteomes" id="UP000289184">
    <property type="component" value="Unassembled WGS sequence"/>
</dbReference>
<dbReference type="SUPFAM" id="SSF55781">
    <property type="entry name" value="GAF domain-like"/>
    <property type="match status" value="1"/>
</dbReference>
<proteinExistence type="predicted"/>
<accession>A0A446CHS4</accession>
<dbReference type="InterPro" id="IPR036388">
    <property type="entry name" value="WH-like_DNA-bd_sf"/>
</dbReference>
<dbReference type="OrthoDB" id="8721254at2"/>
<evidence type="ECO:0008006" key="8">
    <source>
        <dbReference type="Google" id="ProtNLM"/>
    </source>
</evidence>
<dbReference type="GO" id="GO:0045892">
    <property type="term" value="P:negative regulation of DNA-templated transcription"/>
    <property type="evidence" value="ECO:0007669"/>
    <property type="project" value="TreeGrafter"/>
</dbReference>
<evidence type="ECO:0000313" key="6">
    <source>
        <dbReference type="EMBL" id="SSW67456.1"/>
    </source>
</evidence>
<dbReference type="PROSITE" id="PS51078">
    <property type="entry name" value="ICLR_ED"/>
    <property type="match status" value="1"/>
</dbReference>
<keyword evidence="7" id="KW-1185">Reference proteome</keyword>
<dbReference type="EMBL" id="UFQB01000012">
    <property type="protein sequence ID" value="SSW67456.1"/>
    <property type="molecule type" value="Genomic_DNA"/>
</dbReference>
<dbReference type="InterPro" id="IPR050707">
    <property type="entry name" value="HTH_MetabolicPath_Reg"/>
</dbReference>
<dbReference type="PROSITE" id="PS51077">
    <property type="entry name" value="HTH_ICLR"/>
    <property type="match status" value="1"/>
</dbReference>
<keyword evidence="3" id="KW-0804">Transcription</keyword>
<dbReference type="SUPFAM" id="SSF46785">
    <property type="entry name" value="Winged helix' DNA-binding domain"/>
    <property type="match status" value="1"/>
</dbReference>
<feature type="domain" description="HTH iclR-type" evidence="4">
    <location>
        <begin position="2"/>
        <end position="63"/>
    </location>
</feature>
<name>A0A446CHS4_9BURK</name>
<keyword evidence="2" id="KW-0238">DNA-binding</keyword>
<dbReference type="GO" id="GO:0003700">
    <property type="term" value="F:DNA-binding transcription factor activity"/>
    <property type="evidence" value="ECO:0007669"/>
    <property type="project" value="TreeGrafter"/>
</dbReference>
<evidence type="ECO:0000259" key="4">
    <source>
        <dbReference type="PROSITE" id="PS51077"/>
    </source>
</evidence>
<organism evidence="6 7">
    <name type="scientific">Achromobacter agilis</name>
    <dbReference type="NCBI Taxonomy" id="1353888"/>
    <lineage>
        <taxon>Bacteria</taxon>
        <taxon>Pseudomonadati</taxon>
        <taxon>Pseudomonadota</taxon>
        <taxon>Betaproteobacteria</taxon>
        <taxon>Burkholderiales</taxon>
        <taxon>Alcaligenaceae</taxon>
        <taxon>Achromobacter</taxon>
    </lineage>
</organism>
<dbReference type="RefSeq" id="WP_129528298.1">
    <property type="nucleotide sequence ID" value="NZ_UFQB01000012.1"/>
</dbReference>
<dbReference type="InterPro" id="IPR014757">
    <property type="entry name" value="Tscrpt_reg_IclR_C"/>
</dbReference>
<protein>
    <recommendedName>
        <fullName evidence="8">IclR family transcriptional regulator</fullName>
    </recommendedName>
</protein>
<dbReference type="Pfam" id="PF01614">
    <property type="entry name" value="IclR_C"/>
    <property type="match status" value="1"/>
</dbReference>